<dbReference type="InterPro" id="IPR036271">
    <property type="entry name" value="Tet_transcr_reg_TetR-rel_C_sf"/>
</dbReference>
<dbReference type="PANTHER" id="PTHR30055">
    <property type="entry name" value="HTH-TYPE TRANSCRIPTIONAL REGULATOR RUTR"/>
    <property type="match status" value="1"/>
</dbReference>
<evidence type="ECO:0000256" key="3">
    <source>
        <dbReference type="ARBA" id="ARBA00023163"/>
    </source>
</evidence>
<dbReference type="Gene3D" id="1.10.10.60">
    <property type="entry name" value="Homeodomain-like"/>
    <property type="match status" value="1"/>
</dbReference>
<evidence type="ECO:0000256" key="2">
    <source>
        <dbReference type="ARBA" id="ARBA00023125"/>
    </source>
</evidence>
<dbReference type="RefSeq" id="WP_071014860.1">
    <property type="nucleotide sequence ID" value="NZ_CP017754.1"/>
</dbReference>
<name>A0ABM6F6W3_9BURK</name>
<sequence length="254" mass="27271">MNSTPSKDKPGAPAKRWSRRKAARPQELVAAALALFVERGYAATRLEDVAAAAGVSKGTVYLYFANKEELFKTVVRESLVPALAKGVDLVEGYQGSTPELLRELLRGWWGLIGATPVAGLTKLILAEAGNFPDIAAFYHREVTVPGDELFARVLARGVARGELRALPPNPATSLICAPLVFLMLWQHGLGAGSAIEIDPEAYLDNLLEVLLFGLTTGAARDTPLPPQSGPYFWEQFRPAAGPAPLPDGRQGDET</sequence>
<reference evidence="7 8" key="1">
    <citation type="submission" date="2016-10" db="EMBL/GenBank/DDBJ databases">
        <title>Complete genome sequences of three Cupriavidus strains isolated from various Malaysian environments.</title>
        <authorList>
            <person name="Abdullah A.A.-A."/>
            <person name="Shafie N.A.H."/>
            <person name="Lau N.S."/>
        </authorList>
    </citation>
    <scope>NUCLEOTIDE SEQUENCE [LARGE SCALE GENOMIC DNA]</scope>
    <source>
        <strain evidence="7 8">USMAA1020</strain>
    </source>
</reference>
<evidence type="ECO:0000313" key="7">
    <source>
        <dbReference type="EMBL" id="AOZ07309.1"/>
    </source>
</evidence>
<dbReference type="InterPro" id="IPR001647">
    <property type="entry name" value="HTH_TetR"/>
</dbReference>
<dbReference type="InterPro" id="IPR011075">
    <property type="entry name" value="TetR_C"/>
</dbReference>
<dbReference type="EMBL" id="CP017754">
    <property type="protein sequence ID" value="AOZ07309.1"/>
    <property type="molecule type" value="Genomic_DNA"/>
</dbReference>
<keyword evidence="1" id="KW-0805">Transcription regulation</keyword>
<dbReference type="Pfam" id="PF00440">
    <property type="entry name" value="TetR_N"/>
    <property type="match status" value="1"/>
</dbReference>
<dbReference type="Pfam" id="PF16859">
    <property type="entry name" value="TetR_C_11"/>
    <property type="match status" value="1"/>
</dbReference>
<dbReference type="InterPro" id="IPR050109">
    <property type="entry name" value="HTH-type_TetR-like_transc_reg"/>
</dbReference>
<accession>A0ABM6F6W3</accession>
<dbReference type="SUPFAM" id="SSF46689">
    <property type="entry name" value="Homeodomain-like"/>
    <property type="match status" value="1"/>
</dbReference>
<evidence type="ECO:0000256" key="5">
    <source>
        <dbReference type="SAM" id="MobiDB-lite"/>
    </source>
</evidence>
<keyword evidence="2 4" id="KW-0238">DNA-binding</keyword>
<keyword evidence="8" id="KW-1185">Reference proteome</keyword>
<dbReference type="Gene3D" id="1.10.357.10">
    <property type="entry name" value="Tetracycline Repressor, domain 2"/>
    <property type="match status" value="1"/>
</dbReference>
<protein>
    <submittedName>
        <fullName evidence="7">TetR family transcriptional regulator</fullName>
    </submittedName>
</protein>
<evidence type="ECO:0000256" key="4">
    <source>
        <dbReference type="PROSITE-ProRule" id="PRU00335"/>
    </source>
</evidence>
<proteinExistence type="predicted"/>
<feature type="DNA-binding region" description="H-T-H motif" evidence="4">
    <location>
        <begin position="45"/>
        <end position="64"/>
    </location>
</feature>
<feature type="region of interest" description="Disordered" evidence="5">
    <location>
        <begin position="1"/>
        <end position="20"/>
    </location>
</feature>
<keyword evidence="3" id="KW-0804">Transcription</keyword>
<dbReference type="InterPro" id="IPR009057">
    <property type="entry name" value="Homeodomain-like_sf"/>
</dbReference>
<organism evidence="7 8">
    <name type="scientific">Cupriavidus malaysiensis</name>
    <dbReference type="NCBI Taxonomy" id="367825"/>
    <lineage>
        <taxon>Bacteria</taxon>
        <taxon>Pseudomonadati</taxon>
        <taxon>Pseudomonadota</taxon>
        <taxon>Betaproteobacteria</taxon>
        <taxon>Burkholderiales</taxon>
        <taxon>Burkholderiaceae</taxon>
        <taxon>Cupriavidus</taxon>
    </lineage>
</organism>
<feature type="compositionally biased region" description="Basic and acidic residues" evidence="5">
    <location>
        <begin position="1"/>
        <end position="10"/>
    </location>
</feature>
<gene>
    <name evidence="7" type="ORF">BKK80_16870</name>
</gene>
<dbReference type="Proteomes" id="UP000177515">
    <property type="component" value="Chromosome 1"/>
</dbReference>
<feature type="domain" description="HTH tetR-type" evidence="6">
    <location>
        <begin position="22"/>
        <end position="82"/>
    </location>
</feature>
<dbReference type="PRINTS" id="PR00455">
    <property type="entry name" value="HTHTETR"/>
</dbReference>
<evidence type="ECO:0000256" key="1">
    <source>
        <dbReference type="ARBA" id="ARBA00023015"/>
    </source>
</evidence>
<dbReference type="PANTHER" id="PTHR30055:SF234">
    <property type="entry name" value="HTH-TYPE TRANSCRIPTIONAL REGULATOR BETI"/>
    <property type="match status" value="1"/>
</dbReference>
<dbReference type="PROSITE" id="PS50977">
    <property type="entry name" value="HTH_TETR_2"/>
    <property type="match status" value="1"/>
</dbReference>
<dbReference type="SUPFAM" id="SSF48498">
    <property type="entry name" value="Tetracyclin repressor-like, C-terminal domain"/>
    <property type="match status" value="1"/>
</dbReference>
<evidence type="ECO:0000259" key="6">
    <source>
        <dbReference type="PROSITE" id="PS50977"/>
    </source>
</evidence>
<evidence type="ECO:0000313" key="8">
    <source>
        <dbReference type="Proteomes" id="UP000177515"/>
    </source>
</evidence>